<feature type="domain" description="DUF5126" evidence="3">
    <location>
        <begin position="130"/>
        <end position="238"/>
    </location>
</feature>
<evidence type="ECO:0000259" key="2">
    <source>
        <dbReference type="Pfam" id="PF16391"/>
    </source>
</evidence>
<proteinExistence type="predicted"/>
<accession>A0A1X7KPZ2</accession>
<gene>
    <name evidence="4" type="ORF">SAMN05660862_3079</name>
</gene>
<dbReference type="Pfam" id="PF16323">
    <property type="entry name" value="DUF4959"/>
    <property type="match status" value="1"/>
</dbReference>
<evidence type="ECO:0000313" key="5">
    <source>
        <dbReference type="Proteomes" id="UP000192980"/>
    </source>
</evidence>
<dbReference type="Proteomes" id="UP000192980">
    <property type="component" value="Unassembled WGS sequence"/>
</dbReference>
<dbReference type="Pfam" id="PF16391">
    <property type="entry name" value="DUF5000"/>
    <property type="match status" value="1"/>
</dbReference>
<dbReference type="AlphaFoldDB" id="A0A1X7KPZ2"/>
<evidence type="ECO:0000259" key="3">
    <source>
        <dbReference type="Pfam" id="PF17166"/>
    </source>
</evidence>
<dbReference type="STRING" id="561061.SAMN05660862_3079"/>
<name>A0A1X7KPZ2_9SPHI</name>
<dbReference type="OrthoDB" id="1312186at2"/>
<dbReference type="RefSeq" id="WP_085473792.1">
    <property type="nucleotide sequence ID" value="NZ_CP038029.1"/>
</dbReference>
<dbReference type="EMBL" id="FXAU01000006">
    <property type="protein sequence ID" value="SMG43298.1"/>
    <property type="molecule type" value="Genomic_DNA"/>
</dbReference>
<evidence type="ECO:0000259" key="1">
    <source>
        <dbReference type="Pfam" id="PF16323"/>
    </source>
</evidence>
<evidence type="ECO:0000313" key="4">
    <source>
        <dbReference type="EMBL" id="SMG43298.1"/>
    </source>
</evidence>
<feature type="domain" description="DUF5000" evidence="2">
    <location>
        <begin position="294"/>
        <end position="431"/>
    </location>
</feature>
<reference evidence="4 5" key="1">
    <citation type="submission" date="2017-04" db="EMBL/GenBank/DDBJ databases">
        <authorList>
            <person name="Afonso C.L."/>
            <person name="Miller P.J."/>
            <person name="Scott M.A."/>
            <person name="Spackman E."/>
            <person name="Goraichik I."/>
            <person name="Dimitrov K.M."/>
            <person name="Suarez D.L."/>
            <person name="Swayne D.E."/>
        </authorList>
    </citation>
    <scope>NUCLEOTIDE SEQUENCE [LARGE SCALE GENOMIC DNA]</scope>
    <source>
        <strain evidence="4 5">DSM 22418</strain>
    </source>
</reference>
<sequence>MKKIKTILKKATLWNIAIALLYTSACTEDTGITAGRVGEKPDQLKELKYEEAPGGAVISYSLPTSPDLRYVKAMYTLENGKEMISKASIYDNRVVIQGYANIGEHNIKLVAVAVGDVESDPVMIKIKTGQPSYLKLAESFLSDDFFYSTFGGVNIQYNNENAANIILRVFKYVLDPKTNTYSWTTLNETYTKSKQGTIRVRGEMPVPTKYGIVIRDQWGNISDTVQRTLTPQEEYEIKNLLIYGGITAYTDMNRNGDYITNYNPQSNTAEMQVSLFDGAEASPYYATARQWFGRGAPVPFQFTLDARKKAQISRVKLWGRNDNFGLLFQATHPKEFELYGSNSPAADGSWDSWTHLGTFEGVRPSGLAFGTNANAEDQDYARKGEDFEVDWQSPEAFKYFRIRINCTWNGVREQPLGNALTVAFSELKLFGKYID</sequence>
<organism evidence="4 5">
    <name type="scientific">Sphingobacterium psychroaquaticum</name>
    <dbReference type="NCBI Taxonomy" id="561061"/>
    <lineage>
        <taxon>Bacteria</taxon>
        <taxon>Pseudomonadati</taxon>
        <taxon>Bacteroidota</taxon>
        <taxon>Sphingobacteriia</taxon>
        <taxon>Sphingobacteriales</taxon>
        <taxon>Sphingobacteriaceae</taxon>
        <taxon>Sphingobacterium</taxon>
    </lineage>
</organism>
<dbReference type="Gene3D" id="2.60.120.260">
    <property type="entry name" value="Galactose-binding domain-like"/>
    <property type="match status" value="1"/>
</dbReference>
<feature type="domain" description="DUF4959" evidence="1">
    <location>
        <begin position="25"/>
        <end position="127"/>
    </location>
</feature>
<protein>
    <submittedName>
        <fullName evidence="4">Uncharacterized protein</fullName>
    </submittedName>
</protein>
<dbReference type="InterPro" id="IPR032527">
    <property type="entry name" value="DUF4959"/>
</dbReference>
<dbReference type="Pfam" id="PF17166">
    <property type="entry name" value="DUF5126"/>
    <property type="match status" value="1"/>
</dbReference>
<dbReference type="InterPro" id="IPR033431">
    <property type="entry name" value="DUF5126"/>
</dbReference>
<keyword evidence="5" id="KW-1185">Reference proteome</keyword>
<dbReference type="InterPro" id="IPR032164">
    <property type="entry name" value="DUF5000"/>
</dbReference>